<feature type="transmembrane region" description="Helical" evidence="6">
    <location>
        <begin position="115"/>
        <end position="137"/>
    </location>
</feature>
<dbReference type="Proteomes" id="UP000183954">
    <property type="component" value="Unassembled WGS sequence"/>
</dbReference>
<protein>
    <recommendedName>
        <fullName evidence="6">Phosphatidylglycerol lysyltransferase</fullName>
        <ecNumber evidence="6">2.3.2.3</ecNumber>
    </recommendedName>
    <alternativeName>
        <fullName evidence="6">Lysylphosphatidylglycerol synthase</fullName>
    </alternativeName>
</protein>
<dbReference type="EMBL" id="FQXJ01000011">
    <property type="protein sequence ID" value="SHI21781.1"/>
    <property type="molecule type" value="Genomic_DNA"/>
</dbReference>
<comment type="function">
    <text evidence="6">Catalyzes the transfer of a lysyl group from L-lysyl-tRNA(Lys) to membrane-bound phosphatidylglycerol (PG), which produces lysylphosphatidylglycerol (LPG), a major component of the bacterial membrane with a positive net charge. LPG synthesis contributes to bacterial virulence as it is involved in the resistance mechanism against cationic antimicrobial peptides (CAMP) produces by the host's immune system (defensins, cathelicidins) and by the competing microorganisms.</text>
</comment>
<dbReference type="RefSeq" id="WP_073030658.1">
    <property type="nucleotide sequence ID" value="NZ_FQXJ01000011.1"/>
</dbReference>
<dbReference type="OrthoDB" id="144616at2"/>
<evidence type="ECO:0000256" key="1">
    <source>
        <dbReference type="ARBA" id="ARBA00004651"/>
    </source>
</evidence>
<keyword evidence="4 6" id="KW-1133">Transmembrane helix</keyword>
<comment type="subcellular location">
    <subcellularLocation>
        <location evidence="1 6">Cell membrane</location>
        <topology evidence="1 6">Multi-pass membrane protein</topology>
    </subcellularLocation>
</comment>
<keyword evidence="2" id="KW-1003">Cell membrane</keyword>
<feature type="transmembrane region" description="Helical" evidence="6">
    <location>
        <begin position="222"/>
        <end position="247"/>
    </location>
</feature>
<feature type="transmembrane region" description="Helical" evidence="6">
    <location>
        <begin position="30"/>
        <end position="55"/>
    </location>
</feature>
<feature type="transmembrane region" description="Helical" evidence="6">
    <location>
        <begin position="7"/>
        <end position="24"/>
    </location>
</feature>
<organism evidence="7 8">
    <name type="scientific">Desulfosporosinus lacus DSM 15449</name>
    <dbReference type="NCBI Taxonomy" id="1121420"/>
    <lineage>
        <taxon>Bacteria</taxon>
        <taxon>Bacillati</taxon>
        <taxon>Bacillota</taxon>
        <taxon>Clostridia</taxon>
        <taxon>Eubacteriales</taxon>
        <taxon>Desulfitobacteriaceae</taxon>
        <taxon>Desulfosporosinus</taxon>
    </lineage>
</organism>
<keyword evidence="5 6" id="KW-0472">Membrane</keyword>
<dbReference type="GO" id="GO:0046677">
    <property type="term" value="P:response to antibiotic"/>
    <property type="evidence" value="ECO:0007669"/>
    <property type="project" value="UniProtKB-KW"/>
</dbReference>
<keyword evidence="6" id="KW-0046">Antibiotic resistance</keyword>
<dbReference type="GO" id="GO:0005886">
    <property type="term" value="C:plasma membrane"/>
    <property type="evidence" value="ECO:0007669"/>
    <property type="project" value="UniProtKB-SubCell"/>
</dbReference>
<evidence type="ECO:0000256" key="5">
    <source>
        <dbReference type="ARBA" id="ARBA00023136"/>
    </source>
</evidence>
<feature type="transmembrane region" description="Helical" evidence="6">
    <location>
        <begin position="76"/>
        <end position="95"/>
    </location>
</feature>
<proteinExistence type="inferred from homology"/>
<evidence type="ECO:0000313" key="7">
    <source>
        <dbReference type="EMBL" id="SHI21781.1"/>
    </source>
</evidence>
<keyword evidence="6" id="KW-0808">Transferase</keyword>
<dbReference type="PANTHER" id="PTHR39087:SF2">
    <property type="entry name" value="UPF0104 MEMBRANE PROTEIN MJ1595"/>
    <property type="match status" value="1"/>
</dbReference>
<dbReference type="AlphaFoldDB" id="A0A1M5ZC43"/>
<sequence length="318" mass="34940">MPTKTKLKLFIGIIMTVVIIYYSIEALKSLHVSVLFQADINWGLALVSVAIFAYANYIRGLAYTRGIDRDMDRMTALQIVGIGHAANMVLPFHVGEGLRAAFFPKGYSAIKITNLLVIPAMADFAAIMILSIAAVPFAGFKDQNLLNALWILTFLSIAAFIVFVILIFFHSPLRSYLSDYLNVGTVKMMNWVLLSWVILLVSTWIGLVAFGFPWVASIRLSLAVFAATNIINFIPATPGAIGLFQYGTILALGGLGINPTTALSASLLLHLIQYAALLPLGGYLYIRSLHGQYGEALGNLWHTNRQKDTKSLKLKRTK</sequence>
<comment type="catalytic activity">
    <reaction evidence="6">
        <text>L-lysyl-tRNA(Lys) + a 1,2-diacyl-sn-glycero-3-phospho-(1'-sn-glycerol) = a 1,2-diacyl-sn-glycero-3-phospho-1'-(3'-O-L-lysyl)-sn-glycerol + tRNA(Lys)</text>
        <dbReference type="Rhea" id="RHEA:10668"/>
        <dbReference type="Rhea" id="RHEA-COMP:9696"/>
        <dbReference type="Rhea" id="RHEA-COMP:9697"/>
        <dbReference type="ChEBI" id="CHEBI:64716"/>
        <dbReference type="ChEBI" id="CHEBI:75792"/>
        <dbReference type="ChEBI" id="CHEBI:78442"/>
        <dbReference type="ChEBI" id="CHEBI:78529"/>
        <dbReference type="EC" id="2.3.2.3"/>
    </reaction>
</comment>
<comment type="similarity">
    <text evidence="6">Belongs to the LPG synthase family.</text>
</comment>
<dbReference type="PANTHER" id="PTHR39087">
    <property type="entry name" value="UPF0104 MEMBRANE PROTEIN MJ1595"/>
    <property type="match status" value="1"/>
</dbReference>
<feature type="transmembrane region" description="Helical" evidence="6">
    <location>
        <begin position="149"/>
        <end position="171"/>
    </location>
</feature>
<dbReference type="Pfam" id="PF03706">
    <property type="entry name" value="LPG_synthase_TM"/>
    <property type="match status" value="1"/>
</dbReference>
<keyword evidence="3 6" id="KW-0812">Transmembrane</keyword>
<evidence type="ECO:0000256" key="4">
    <source>
        <dbReference type="ARBA" id="ARBA00022989"/>
    </source>
</evidence>
<keyword evidence="8" id="KW-1185">Reference proteome</keyword>
<evidence type="ECO:0000256" key="2">
    <source>
        <dbReference type="ARBA" id="ARBA00022475"/>
    </source>
</evidence>
<accession>A0A1M5ZC43</accession>
<dbReference type="GO" id="GO:0006629">
    <property type="term" value="P:lipid metabolic process"/>
    <property type="evidence" value="ECO:0007669"/>
    <property type="project" value="UniProtKB-KW"/>
</dbReference>
<dbReference type="InterPro" id="IPR022791">
    <property type="entry name" value="L-PG_synthase/AglD"/>
</dbReference>
<feature type="transmembrane region" description="Helical" evidence="6">
    <location>
        <begin position="267"/>
        <end position="286"/>
    </location>
</feature>
<evidence type="ECO:0000256" key="6">
    <source>
        <dbReference type="RuleBase" id="RU363042"/>
    </source>
</evidence>
<dbReference type="GO" id="GO:0050071">
    <property type="term" value="F:phosphatidylglycerol lysyltransferase activity"/>
    <property type="evidence" value="ECO:0007669"/>
    <property type="project" value="UniProtKB-EC"/>
</dbReference>
<gene>
    <name evidence="6" type="primary">mprF</name>
    <name evidence="7" type="ORF">SAMN02746098_03140</name>
</gene>
<evidence type="ECO:0000256" key="3">
    <source>
        <dbReference type="ARBA" id="ARBA00022692"/>
    </source>
</evidence>
<dbReference type="STRING" id="1121420.SAMN02746098_03140"/>
<name>A0A1M5ZC43_9FIRM</name>
<reference evidence="8" key="1">
    <citation type="submission" date="2016-11" db="EMBL/GenBank/DDBJ databases">
        <authorList>
            <person name="Varghese N."/>
            <person name="Submissions S."/>
        </authorList>
    </citation>
    <scope>NUCLEOTIDE SEQUENCE [LARGE SCALE GENOMIC DNA]</scope>
    <source>
        <strain evidence="8">DSM 15449</strain>
    </source>
</reference>
<keyword evidence="6" id="KW-0443">Lipid metabolism</keyword>
<feature type="transmembrane region" description="Helical" evidence="6">
    <location>
        <begin position="191"/>
        <end position="215"/>
    </location>
</feature>
<dbReference type="EC" id="2.3.2.3" evidence="6"/>
<evidence type="ECO:0000313" key="8">
    <source>
        <dbReference type="Proteomes" id="UP000183954"/>
    </source>
</evidence>